<protein>
    <submittedName>
        <fullName evidence="1">Lipoprotein</fullName>
    </submittedName>
</protein>
<accession>A0A6S6STR1</accession>
<keyword evidence="1" id="KW-0449">Lipoprotein</keyword>
<dbReference type="AlphaFoldDB" id="A0A6S6STR1"/>
<dbReference type="Gene3D" id="3.40.50.10610">
    <property type="entry name" value="ABC-type transport auxiliary lipoprotein component"/>
    <property type="match status" value="2"/>
</dbReference>
<dbReference type="InterPro" id="IPR014094">
    <property type="entry name" value="LpoB"/>
</dbReference>
<reference evidence="1" key="1">
    <citation type="submission" date="2020-01" db="EMBL/GenBank/DDBJ databases">
        <authorList>
            <person name="Meier V. D."/>
            <person name="Meier V D."/>
        </authorList>
    </citation>
    <scope>NUCLEOTIDE SEQUENCE</scope>
    <source>
        <strain evidence="1">HLG_WM_MAG_02</strain>
    </source>
</reference>
<organism evidence="1">
    <name type="scientific">uncultured Sulfurovum sp</name>
    <dbReference type="NCBI Taxonomy" id="269237"/>
    <lineage>
        <taxon>Bacteria</taxon>
        <taxon>Pseudomonadati</taxon>
        <taxon>Campylobacterota</taxon>
        <taxon>Epsilonproteobacteria</taxon>
        <taxon>Campylobacterales</taxon>
        <taxon>Sulfurovaceae</taxon>
        <taxon>Sulfurovum</taxon>
        <taxon>environmental samples</taxon>
    </lineage>
</organism>
<dbReference type="Pfam" id="PF13036">
    <property type="entry name" value="LpoB"/>
    <property type="match status" value="2"/>
</dbReference>
<dbReference type="EMBL" id="CACVAZ010000064">
    <property type="protein sequence ID" value="CAA6810561.1"/>
    <property type="molecule type" value="Genomic_DNA"/>
</dbReference>
<evidence type="ECO:0000313" key="1">
    <source>
        <dbReference type="EMBL" id="CAA6810561.1"/>
    </source>
</evidence>
<proteinExistence type="predicted"/>
<name>A0A6S6STR1_9BACT</name>
<dbReference type="PROSITE" id="PS51257">
    <property type="entry name" value="PROKAR_LIPOPROTEIN"/>
    <property type="match status" value="1"/>
</dbReference>
<sequence>MINKKSVIIIIMISLMIGCASDNSGKVVRIDPRELRDSDANYGVEDLHIFTKSMIQSMLASKPFFKTKPFLSLRGIEIGKGVDEHIDTGLINNSIRTNLIKTTKVNFVDAKYAQTLDKKEVKNVDYILSGDIHAIKKNNTKNVDNFYMLSLKLTDSKSSKIVWTEDKEIRKVILK</sequence>
<gene>
    <name evidence="1" type="ORF">HELGO_WM14929</name>
</gene>